<keyword evidence="4 5" id="KW-0862">Zinc</keyword>
<dbReference type="InterPro" id="IPR000571">
    <property type="entry name" value="Znf_CCCH"/>
</dbReference>
<keyword evidence="1 5" id="KW-0479">Metal-binding</keyword>
<keyword evidence="2" id="KW-0677">Repeat</keyword>
<dbReference type="PANTHER" id="PTHR12547:SF18">
    <property type="entry name" value="PROTEIN TIS11"/>
    <property type="match status" value="1"/>
</dbReference>
<keyword evidence="9" id="KW-1185">Reference proteome</keyword>
<dbReference type="SMART" id="SM00356">
    <property type="entry name" value="ZnF_C3H1"/>
    <property type="match status" value="2"/>
</dbReference>
<evidence type="ECO:0000256" key="1">
    <source>
        <dbReference type="ARBA" id="ARBA00022723"/>
    </source>
</evidence>
<feature type="region of interest" description="Disordered" evidence="6">
    <location>
        <begin position="84"/>
        <end position="107"/>
    </location>
</feature>
<evidence type="ECO:0000256" key="6">
    <source>
        <dbReference type="SAM" id="MobiDB-lite"/>
    </source>
</evidence>
<evidence type="ECO:0000313" key="9">
    <source>
        <dbReference type="Proteomes" id="UP001178507"/>
    </source>
</evidence>
<dbReference type="AlphaFoldDB" id="A0AA36HVB8"/>
<dbReference type="InterPro" id="IPR045877">
    <property type="entry name" value="ZFP36-like"/>
</dbReference>
<dbReference type="InterPro" id="IPR036855">
    <property type="entry name" value="Znf_CCCH_sf"/>
</dbReference>
<organism evidence="8 9">
    <name type="scientific">Effrenium voratum</name>
    <dbReference type="NCBI Taxonomy" id="2562239"/>
    <lineage>
        <taxon>Eukaryota</taxon>
        <taxon>Sar</taxon>
        <taxon>Alveolata</taxon>
        <taxon>Dinophyceae</taxon>
        <taxon>Suessiales</taxon>
        <taxon>Symbiodiniaceae</taxon>
        <taxon>Effrenium</taxon>
    </lineage>
</organism>
<evidence type="ECO:0000259" key="7">
    <source>
        <dbReference type="PROSITE" id="PS50103"/>
    </source>
</evidence>
<sequence length="201" mass="22926">MHSTMTTRLARDEEEHRIDVHKRTRLCKFFLMGSCTRGAGCNFAHGARQLRTQPDFSKTRLCAEFMESGTCPSKDCKFAHGRHELRPGELKRKPKAEKTQPPPAATPVKTVHSLHEQAALRLVLESACFPRKTEGYSFSRQTTWEGIETEFNRAISASSGSQEDPEPEGELTDWHVEIKNTFIEVKEKEVPLRRTQSLPKF</sequence>
<keyword evidence="3 5" id="KW-0863">Zinc-finger</keyword>
<feature type="zinc finger region" description="C3H1-type" evidence="5">
    <location>
        <begin position="56"/>
        <end position="83"/>
    </location>
</feature>
<gene>
    <name evidence="8" type="ORF">EVOR1521_LOCUS5190</name>
</gene>
<dbReference type="GO" id="GO:0008270">
    <property type="term" value="F:zinc ion binding"/>
    <property type="evidence" value="ECO:0007669"/>
    <property type="project" value="UniProtKB-KW"/>
</dbReference>
<evidence type="ECO:0000256" key="2">
    <source>
        <dbReference type="ARBA" id="ARBA00022737"/>
    </source>
</evidence>
<dbReference type="Gene3D" id="4.10.1000.10">
    <property type="entry name" value="Zinc finger, CCCH-type"/>
    <property type="match status" value="2"/>
</dbReference>
<comment type="caution">
    <text evidence="8">The sequence shown here is derived from an EMBL/GenBank/DDBJ whole genome shotgun (WGS) entry which is preliminary data.</text>
</comment>
<dbReference type="EMBL" id="CAUJNA010000358">
    <property type="protein sequence ID" value="CAJ1376025.1"/>
    <property type="molecule type" value="Genomic_DNA"/>
</dbReference>
<dbReference type="Pfam" id="PF00642">
    <property type="entry name" value="zf-CCCH"/>
    <property type="match status" value="2"/>
</dbReference>
<name>A0AA36HVB8_9DINO</name>
<accession>A0AA36HVB8</accession>
<proteinExistence type="predicted"/>
<feature type="domain" description="C3H1-type" evidence="7">
    <location>
        <begin position="56"/>
        <end position="83"/>
    </location>
</feature>
<evidence type="ECO:0000256" key="3">
    <source>
        <dbReference type="ARBA" id="ARBA00022771"/>
    </source>
</evidence>
<dbReference type="Proteomes" id="UP001178507">
    <property type="component" value="Unassembled WGS sequence"/>
</dbReference>
<feature type="domain" description="C3H1-type" evidence="7">
    <location>
        <begin position="22"/>
        <end position="48"/>
    </location>
</feature>
<feature type="zinc finger region" description="C3H1-type" evidence="5">
    <location>
        <begin position="22"/>
        <end position="48"/>
    </location>
</feature>
<dbReference type="PANTHER" id="PTHR12547">
    <property type="entry name" value="CCCH ZINC FINGER/TIS11-RELATED"/>
    <property type="match status" value="1"/>
</dbReference>
<reference evidence="8" key="1">
    <citation type="submission" date="2023-08" db="EMBL/GenBank/DDBJ databases">
        <authorList>
            <person name="Chen Y."/>
            <person name="Shah S."/>
            <person name="Dougan E. K."/>
            <person name="Thang M."/>
            <person name="Chan C."/>
        </authorList>
    </citation>
    <scope>NUCLEOTIDE SEQUENCE</scope>
</reference>
<dbReference type="SUPFAM" id="SSF90229">
    <property type="entry name" value="CCCH zinc finger"/>
    <property type="match status" value="2"/>
</dbReference>
<dbReference type="PROSITE" id="PS50103">
    <property type="entry name" value="ZF_C3H1"/>
    <property type="match status" value="2"/>
</dbReference>
<protein>
    <recommendedName>
        <fullName evidence="7">C3H1-type domain-containing protein</fullName>
    </recommendedName>
</protein>
<evidence type="ECO:0000313" key="8">
    <source>
        <dbReference type="EMBL" id="CAJ1376025.1"/>
    </source>
</evidence>
<evidence type="ECO:0000256" key="5">
    <source>
        <dbReference type="PROSITE-ProRule" id="PRU00723"/>
    </source>
</evidence>
<evidence type="ECO:0000256" key="4">
    <source>
        <dbReference type="ARBA" id="ARBA00022833"/>
    </source>
</evidence>
<dbReference type="GO" id="GO:0003729">
    <property type="term" value="F:mRNA binding"/>
    <property type="evidence" value="ECO:0007669"/>
    <property type="project" value="InterPro"/>
</dbReference>